<dbReference type="EMBL" id="JAAXOM010000010">
    <property type="protein sequence ID" value="NKX91213.1"/>
    <property type="molecule type" value="Genomic_DNA"/>
</dbReference>
<dbReference type="SUPFAM" id="SSF54593">
    <property type="entry name" value="Glyoxalase/Bleomycin resistance protein/Dihydroxybiphenyl dioxygenase"/>
    <property type="match status" value="1"/>
</dbReference>
<dbReference type="Gene3D" id="3.10.180.10">
    <property type="entry name" value="2,3-Dihydroxybiphenyl 1,2-Dioxygenase, domain 1"/>
    <property type="match status" value="1"/>
</dbReference>
<dbReference type="InterPro" id="IPR004360">
    <property type="entry name" value="Glyas_Fos-R_dOase_dom"/>
</dbReference>
<keyword evidence="3" id="KW-1185">Reference proteome</keyword>
<proteinExistence type="predicted"/>
<dbReference type="AlphaFoldDB" id="A0A846WEL1"/>
<dbReference type="RefSeq" id="WP_067641671.1">
    <property type="nucleotide sequence ID" value="NZ_JAAXOM010000010.1"/>
</dbReference>
<evidence type="ECO:0000313" key="2">
    <source>
        <dbReference type="EMBL" id="NKX91213.1"/>
    </source>
</evidence>
<feature type="domain" description="VOC" evidence="1">
    <location>
        <begin position="3"/>
        <end position="128"/>
    </location>
</feature>
<dbReference type="PANTHER" id="PTHR35006">
    <property type="entry name" value="GLYOXALASE FAMILY PROTEIN (AFU_ORTHOLOGUE AFUA_5G14830)"/>
    <property type="match status" value="1"/>
</dbReference>
<evidence type="ECO:0000259" key="1">
    <source>
        <dbReference type="PROSITE" id="PS51819"/>
    </source>
</evidence>
<organism evidence="2 3">
    <name type="scientific">Nocardia coubleae</name>
    <dbReference type="NCBI Taxonomy" id="356147"/>
    <lineage>
        <taxon>Bacteria</taxon>
        <taxon>Bacillati</taxon>
        <taxon>Actinomycetota</taxon>
        <taxon>Actinomycetes</taxon>
        <taxon>Mycobacteriales</taxon>
        <taxon>Nocardiaceae</taxon>
        <taxon>Nocardia</taxon>
    </lineage>
</organism>
<dbReference type="InterPro" id="IPR029068">
    <property type="entry name" value="Glyas_Bleomycin-R_OHBP_Dase"/>
</dbReference>
<dbReference type="InterPro" id="IPR037523">
    <property type="entry name" value="VOC_core"/>
</dbReference>
<dbReference type="Proteomes" id="UP000572007">
    <property type="component" value="Unassembled WGS sequence"/>
</dbReference>
<comment type="caution">
    <text evidence="2">The sequence shown here is derived from an EMBL/GenBank/DDBJ whole genome shotgun (WGS) entry which is preliminary data.</text>
</comment>
<gene>
    <name evidence="2" type="ORF">HGA10_28410</name>
</gene>
<protein>
    <recommendedName>
        <fullName evidence="1">VOC domain-containing protein</fullName>
    </recommendedName>
</protein>
<name>A0A846WEL1_9NOCA</name>
<reference evidence="2 3" key="1">
    <citation type="submission" date="2020-04" db="EMBL/GenBank/DDBJ databases">
        <title>MicrobeNet Type strains.</title>
        <authorList>
            <person name="Nicholson A.C."/>
        </authorList>
    </citation>
    <scope>NUCLEOTIDE SEQUENCE [LARGE SCALE GENOMIC DNA]</scope>
    <source>
        <strain evidence="2 3">DSM 44960</strain>
    </source>
</reference>
<dbReference type="Pfam" id="PF00903">
    <property type="entry name" value="Glyoxalase"/>
    <property type="match status" value="1"/>
</dbReference>
<evidence type="ECO:0000313" key="3">
    <source>
        <dbReference type="Proteomes" id="UP000572007"/>
    </source>
</evidence>
<dbReference type="PANTHER" id="PTHR35006:SF2">
    <property type="entry name" value="GLYOXALASE FAMILY PROTEIN (AFU_ORTHOLOGUE AFUA_5G14830)"/>
    <property type="match status" value="1"/>
</dbReference>
<sequence length="133" mass="14626">MLSFNHLALTTADHAKSGPFYDTVFGLLGYTRGYTSDRLCTWGGPGPELLVYITEGEDTAPHTHGRPGWQHGAFSVDERDTVDAVHSAVVEGGWTVVHAPREYPDYAPGYYATFVEDPDGIRWEVAHIPTAPH</sequence>
<accession>A0A846WEL1</accession>
<dbReference type="PROSITE" id="PS51819">
    <property type="entry name" value="VOC"/>
    <property type="match status" value="1"/>
</dbReference>